<gene>
    <name evidence="2" type="ORF">GCWU0000282_001108</name>
</gene>
<keyword evidence="1" id="KW-0472">Membrane</keyword>
<dbReference type="Pfam" id="PF02681">
    <property type="entry name" value="DUF212"/>
    <property type="match status" value="1"/>
</dbReference>
<feature type="transmembrane region" description="Helical" evidence="1">
    <location>
        <begin position="55"/>
        <end position="85"/>
    </location>
</feature>
<keyword evidence="3" id="KW-1185">Reference proteome</keyword>
<reference evidence="2 3" key="1">
    <citation type="submission" date="2013-06" db="EMBL/GenBank/DDBJ databases">
        <authorList>
            <person name="Weinstock G."/>
            <person name="Sodergren E."/>
            <person name="Clifton S."/>
            <person name="Fulton L."/>
            <person name="Fulton B."/>
            <person name="Courtney L."/>
            <person name="Fronick C."/>
            <person name="Harrison M."/>
            <person name="Strong C."/>
            <person name="Farmer C."/>
            <person name="Delahaunty K."/>
            <person name="Markovic C."/>
            <person name="Hall O."/>
            <person name="Minx P."/>
            <person name="Tomlinson C."/>
            <person name="Mitreva M."/>
            <person name="Nelson J."/>
            <person name="Hou S."/>
            <person name="Wollam A."/>
            <person name="Pepin K.H."/>
            <person name="Johnson M."/>
            <person name="Bhonagiri V."/>
            <person name="Nash W.E."/>
            <person name="Warren W."/>
            <person name="Chinwalla A."/>
            <person name="Mardis E.R."/>
            <person name="Wilson R.K."/>
        </authorList>
    </citation>
    <scope>NUCLEOTIDE SEQUENCE [LARGE SCALE GENOMIC DNA]</scope>
    <source>
        <strain evidence="2 3">ATCC 51271</strain>
    </source>
</reference>
<evidence type="ECO:0000313" key="3">
    <source>
        <dbReference type="Proteomes" id="UP000018227"/>
    </source>
</evidence>
<organism evidence="2 3">
    <name type="scientific">Catonella morbi ATCC 51271</name>
    <dbReference type="NCBI Taxonomy" id="592026"/>
    <lineage>
        <taxon>Bacteria</taxon>
        <taxon>Bacillati</taxon>
        <taxon>Bacillota</taxon>
        <taxon>Clostridia</taxon>
        <taxon>Lachnospirales</taxon>
        <taxon>Lachnospiraceae</taxon>
        <taxon>Catonella</taxon>
    </lineage>
</organism>
<proteinExistence type="predicted"/>
<evidence type="ECO:0000256" key="1">
    <source>
        <dbReference type="SAM" id="Phobius"/>
    </source>
</evidence>
<keyword evidence="1" id="KW-0812">Transmembrane</keyword>
<dbReference type="InterPro" id="IPR003832">
    <property type="entry name" value="DUF212"/>
</dbReference>
<feature type="transmembrane region" description="Helical" evidence="1">
    <location>
        <begin position="12"/>
        <end position="34"/>
    </location>
</feature>
<dbReference type="PANTHER" id="PTHR31446:SF29">
    <property type="entry name" value="ACID PHOSPHATASE_VANADIUM-DEPENDENT HALOPEROXIDASE-RELATED PROTEIN"/>
    <property type="match status" value="1"/>
</dbReference>
<dbReference type="PANTHER" id="PTHR31446">
    <property type="entry name" value="ACID PHOSPHATASE/VANADIUM-DEPENDENT HALOPEROXIDASE-RELATED PROTEIN"/>
    <property type="match status" value="1"/>
</dbReference>
<dbReference type="Proteomes" id="UP000018227">
    <property type="component" value="Unassembled WGS sequence"/>
</dbReference>
<dbReference type="EMBL" id="ACIL03000007">
    <property type="protein sequence ID" value="ESL03940.1"/>
    <property type="molecule type" value="Genomic_DNA"/>
</dbReference>
<keyword evidence="1" id="KW-1133">Transmembrane helix</keyword>
<feature type="transmembrane region" description="Helical" evidence="1">
    <location>
        <begin position="133"/>
        <end position="151"/>
    </location>
</feature>
<dbReference type="eggNOG" id="COG1963">
    <property type="taxonomic scope" value="Bacteria"/>
</dbReference>
<evidence type="ECO:0000313" key="2">
    <source>
        <dbReference type="EMBL" id="ESL03940.1"/>
    </source>
</evidence>
<dbReference type="AlphaFoldDB" id="V2ZAH6"/>
<dbReference type="STRING" id="592026.GCWU0000282_001108"/>
<dbReference type="HOGENOM" id="CLU_073969_1_1_9"/>
<name>V2ZAH6_9FIRM</name>
<accession>V2ZAH6</accession>
<sequence>MDYISQILTNKIIIAGLVSWATAQCLKLLIYRIVNKKLDFERLFGDGGMPSSHSATVTSVALMTGLTTGFDSPVFGIAFILAIVVMHDASGVRLETGKQAKVINELVKIFEDLGKSTLSPQEKLKEFVGHTHMQVLAGFCLGIIVTILYFCL</sequence>
<dbReference type="RefSeq" id="WP_023353989.1">
    <property type="nucleotide sequence ID" value="NZ_KI535367.1"/>
</dbReference>
<dbReference type="OrthoDB" id="9792681at2"/>
<comment type="caution">
    <text evidence="2">The sequence shown here is derived from an EMBL/GenBank/DDBJ whole genome shotgun (WGS) entry which is preliminary data.</text>
</comment>
<protein>
    <submittedName>
        <fullName evidence="2">Divergent PAP2 family protein</fullName>
    </submittedName>
</protein>